<keyword evidence="3" id="KW-1185">Reference proteome</keyword>
<proteinExistence type="predicted"/>
<evidence type="ECO:0000313" key="2">
    <source>
        <dbReference type="EMBL" id="KAJ6639419.1"/>
    </source>
</evidence>
<gene>
    <name evidence="2" type="ORF">Bhyg_12163</name>
</gene>
<organism evidence="2 3">
    <name type="scientific">Pseudolycoriella hygida</name>
    <dbReference type="NCBI Taxonomy" id="35572"/>
    <lineage>
        <taxon>Eukaryota</taxon>
        <taxon>Metazoa</taxon>
        <taxon>Ecdysozoa</taxon>
        <taxon>Arthropoda</taxon>
        <taxon>Hexapoda</taxon>
        <taxon>Insecta</taxon>
        <taxon>Pterygota</taxon>
        <taxon>Neoptera</taxon>
        <taxon>Endopterygota</taxon>
        <taxon>Diptera</taxon>
        <taxon>Nematocera</taxon>
        <taxon>Sciaroidea</taxon>
        <taxon>Sciaridae</taxon>
        <taxon>Pseudolycoriella</taxon>
    </lineage>
</organism>
<dbReference type="AlphaFoldDB" id="A0A9Q0MXQ3"/>
<evidence type="ECO:0008006" key="4">
    <source>
        <dbReference type="Google" id="ProtNLM"/>
    </source>
</evidence>
<feature type="compositionally biased region" description="Polar residues" evidence="1">
    <location>
        <begin position="105"/>
        <end position="120"/>
    </location>
</feature>
<name>A0A9Q0MXQ3_9DIPT</name>
<reference evidence="2" key="1">
    <citation type="submission" date="2022-07" db="EMBL/GenBank/DDBJ databases">
        <authorList>
            <person name="Trinca V."/>
            <person name="Uliana J.V.C."/>
            <person name="Torres T.T."/>
            <person name="Ward R.J."/>
            <person name="Monesi N."/>
        </authorList>
    </citation>
    <scope>NUCLEOTIDE SEQUENCE</scope>
    <source>
        <strain evidence="2">HSMRA1968</strain>
        <tissue evidence="2">Whole embryos</tissue>
    </source>
</reference>
<protein>
    <recommendedName>
        <fullName evidence="4">Reverse transcriptase domain-containing protein</fullName>
    </recommendedName>
</protein>
<dbReference type="Proteomes" id="UP001151699">
    <property type="component" value="Chromosome X"/>
</dbReference>
<evidence type="ECO:0000313" key="3">
    <source>
        <dbReference type="Proteomes" id="UP001151699"/>
    </source>
</evidence>
<dbReference type="EMBL" id="WJQU01000003">
    <property type="protein sequence ID" value="KAJ6639419.1"/>
    <property type="molecule type" value="Genomic_DNA"/>
</dbReference>
<evidence type="ECO:0000256" key="1">
    <source>
        <dbReference type="SAM" id="MobiDB-lite"/>
    </source>
</evidence>
<accession>A0A9Q0MXQ3</accession>
<sequence>MSSYDSLKTWKVRPPGAEQLLLEQMFDEGTLDQFTSAETARNMRNEFKEFSPRVFATHFRQTRAKLAMNKRTTECDDNPVPEKKACNDAGQIAELGSVIRKASKPSHTASPNQVSQTEINNPPHATWTYTDHEVKTDFVCAAISVFSGKTNMNFELNEDGTKVMSIFNAKKLFANSVLRGEVNMQHPMVHAFESTLLERGITENSSPELNSRVNLFADDTTIFVVGDDMDVMVETLNQELYKFNQWLNLNKLKLNEDKTKFMVLSHKNIDYVKPLKIGNITINRVKEKRSRYNKKSLSDDHVAERKRSVVISNIGKDMTMTTDCLADYLVDKLKLDRDELNFALLLPPGRSVDDVRSFLQFKITFPEKNYDAIMLSTLWPPNVHIRDFIDKICVGVTIQHFFEKV</sequence>
<dbReference type="OrthoDB" id="6356850at2759"/>
<comment type="caution">
    <text evidence="2">The sequence shown here is derived from an EMBL/GenBank/DDBJ whole genome shotgun (WGS) entry which is preliminary data.</text>
</comment>
<feature type="region of interest" description="Disordered" evidence="1">
    <location>
        <begin position="103"/>
        <end position="123"/>
    </location>
</feature>